<reference evidence="2 4" key="2">
    <citation type="journal article" date="2019" name="PLoS Negl. Trop. Dis.">
        <title>Revisiting the worldwide diversity of Leptospira species in the environment.</title>
        <authorList>
            <person name="Vincent A.T."/>
            <person name="Schiettekatte O."/>
            <person name="Bourhy P."/>
            <person name="Veyrier F.J."/>
            <person name="Picardeau M."/>
        </authorList>
    </citation>
    <scope>NUCLEOTIDE SEQUENCE [LARGE SCALE GENOMIC DNA]</scope>
    <source>
        <strain evidence="2 4">201800280</strain>
        <strain evidence="3">201800281</strain>
    </source>
</reference>
<evidence type="ECO:0000313" key="5">
    <source>
        <dbReference type="Proteomes" id="UP000297918"/>
    </source>
</evidence>
<dbReference type="RefSeq" id="WP_135748530.1">
    <property type="nucleotide sequence ID" value="NZ_RQFL01000026.1"/>
</dbReference>
<dbReference type="Pfam" id="PF05050">
    <property type="entry name" value="Methyltransf_21"/>
    <property type="match status" value="1"/>
</dbReference>
<reference evidence="3" key="1">
    <citation type="submission" date="2018-10" db="EMBL/GenBank/DDBJ databases">
        <authorList>
            <person name="Vincent A.T."/>
            <person name="Schiettekatte O."/>
            <person name="Bourhy P."/>
            <person name="Veyrier F.J."/>
            <person name="Picardeau M."/>
        </authorList>
    </citation>
    <scope>NUCLEOTIDE SEQUENCE</scope>
    <source>
        <strain evidence="3">201800281</strain>
    </source>
</reference>
<dbReference type="InterPro" id="IPR029063">
    <property type="entry name" value="SAM-dependent_MTases_sf"/>
</dbReference>
<dbReference type="GO" id="GO:0005886">
    <property type="term" value="C:plasma membrane"/>
    <property type="evidence" value="ECO:0007669"/>
    <property type="project" value="TreeGrafter"/>
</dbReference>
<comment type="caution">
    <text evidence="2">The sequence shown here is derived from an EMBL/GenBank/DDBJ whole genome shotgun (WGS) entry which is preliminary data.</text>
</comment>
<evidence type="ECO:0000313" key="3">
    <source>
        <dbReference type="EMBL" id="TGK89643.1"/>
    </source>
</evidence>
<dbReference type="PANTHER" id="PTHR34009:SF2">
    <property type="entry name" value="PROTEIN STAR"/>
    <property type="match status" value="1"/>
</dbReference>
<dbReference type="Proteomes" id="UP000297918">
    <property type="component" value="Unassembled WGS sequence"/>
</dbReference>
<dbReference type="GO" id="GO:0008168">
    <property type="term" value="F:methyltransferase activity"/>
    <property type="evidence" value="ECO:0007669"/>
    <property type="project" value="UniProtKB-KW"/>
</dbReference>
<dbReference type="GO" id="GO:0006888">
    <property type="term" value="P:endoplasmic reticulum to Golgi vesicle-mediated transport"/>
    <property type="evidence" value="ECO:0007669"/>
    <property type="project" value="TreeGrafter"/>
</dbReference>
<dbReference type="GO" id="GO:0032259">
    <property type="term" value="P:methylation"/>
    <property type="evidence" value="ECO:0007669"/>
    <property type="project" value="UniProtKB-KW"/>
</dbReference>
<sequence length="225" mass="26819">MNLIKKIVSRLKAENYFRSYSQEGEDMVLRDLFGDKKDGRYVDIGAYDPFRFSNTNYFYELGWTGINIEPSPDGFKKFEIHRKRDQNLNIGIGLEESELVYYRFEEAALNTFDAERVKFLEENTNYRSKDNVKVKVRPLSNVLQQFPLDKEIDFMNIDVEWNEISVLKSGDWTKFRPKVILIEILNFDLETITNNPIHLLLKEFGYYFYCKTPRTCFYLDKNFQP</sequence>
<dbReference type="OrthoDB" id="9801609at2"/>
<name>A0A4R9IJN5_9LEPT</name>
<dbReference type="InterPro" id="IPR053202">
    <property type="entry name" value="EGF_Rcpt_Signaling_Reg"/>
</dbReference>
<dbReference type="GO" id="GO:0016197">
    <property type="term" value="P:endosomal transport"/>
    <property type="evidence" value="ECO:0007669"/>
    <property type="project" value="TreeGrafter"/>
</dbReference>
<dbReference type="SUPFAM" id="SSF53335">
    <property type="entry name" value="S-adenosyl-L-methionine-dependent methyltransferases"/>
    <property type="match status" value="1"/>
</dbReference>
<organism evidence="2 4">
    <name type="scientific">Leptospira bourretii</name>
    <dbReference type="NCBI Taxonomy" id="2484962"/>
    <lineage>
        <taxon>Bacteria</taxon>
        <taxon>Pseudomonadati</taxon>
        <taxon>Spirochaetota</taxon>
        <taxon>Spirochaetia</taxon>
        <taxon>Leptospirales</taxon>
        <taxon>Leptospiraceae</taxon>
        <taxon>Leptospira</taxon>
    </lineage>
</organism>
<dbReference type="EMBL" id="RQFM01000027">
    <property type="protein sequence ID" value="TGK79436.1"/>
    <property type="molecule type" value="Genomic_DNA"/>
</dbReference>
<dbReference type="InterPro" id="IPR006342">
    <property type="entry name" value="FkbM_mtfrase"/>
</dbReference>
<keyword evidence="2" id="KW-0489">Methyltransferase</keyword>
<dbReference type="GO" id="GO:0005737">
    <property type="term" value="C:cytoplasm"/>
    <property type="evidence" value="ECO:0007669"/>
    <property type="project" value="GOC"/>
</dbReference>
<keyword evidence="2" id="KW-0808">Transferase</keyword>
<evidence type="ECO:0000259" key="1">
    <source>
        <dbReference type="Pfam" id="PF05050"/>
    </source>
</evidence>
<protein>
    <submittedName>
        <fullName evidence="2">FkbM family methyltransferase</fullName>
    </submittedName>
</protein>
<dbReference type="AlphaFoldDB" id="A0A4R9IJN5"/>
<dbReference type="EMBL" id="RQFL01000026">
    <property type="protein sequence ID" value="TGK89643.1"/>
    <property type="molecule type" value="Genomic_DNA"/>
</dbReference>
<dbReference type="Proteomes" id="UP000297394">
    <property type="component" value="Unassembled WGS sequence"/>
</dbReference>
<dbReference type="Gene3D" id="3.40.50.150">
    <property type="entry name" value="Vaccinia Virus protein VP39"/>
    <property type="match status" value="1"/>
</dbReference>
<gene>
    <name evidence="2" type="ORF">EHQ23_17670</name>
    <name evidence="3" type="ORF">EHQ26_14520</name>
</gene>
<evidence type="ECO:0000313" key="2">
    <source>
        <dbReference type="EMBL" id="TGK79436.1"/>
    </source>
</evidence>
<dbReference type="PANTHER" id="PTHR34009">
    <property type="entry name" value="PROTEIN STAR"/>
    <property type="match status" value="1"/>
</dbReference>
<keyword evidence="5" id="KW-1185">Reference proteome</keyword>
<accession>A0A4R9IJN5</accession>
<evidence type="ECO:0000313" key="4">
    <source>
        <dbReference type="Proteomes" id="UP000297394"/>
    </source>
</evidence>
<proteinExistence type="predicted"/>
<feature type="domain" description="Methyltransferase FkbM" evidence="1">
    <location>
        <begin position="43"/>
        <end position="206"/>
    </location>
</feature>